<dbReference type="Gene3D" id="2.40.420.20">
    <property type="match status" value="1"/>
</dbReference>
<dbReference type="PANTHER" id="PTHR30469">
    <property type="entry name" value="MULTIDRUG RESISTANCE PROTEIN MDTA"/>
    <property type="match status" value="1"/>
</dbReference>
<dbReference type="InterPro" id="IPR058647">
    <property type="entry name" value="BSH_CzcB-like"/>
</dbReference>
<dbReference type="NCBIfam" id="TIGR01730">
    <property type="entry name" value="RND_mfp"/>
    <property type="match status" value="1"/>
</dbReference>
<dbReference type="Proteomes" id="UP001595621">
    <property type="component" value="Unassembled WGS sequence"/>
</dbReference>
<feature type="domain" description="CzcB-like alpha-helical hairpin" evidence="2">
    <location>
        <begin position="91"/>
        <end position="148"/>
    </location>
</feature>
<dbReference type="PROSITE" id="PS51257">
    <property type="entry name" value="PROKAR_LIPOPROTEIN"/>
    <property type="match status" value="1"/>
</dbReference>
<dbReference type="InterPro" id="IPR006143">
    <property type="entry name" value="RND_pump_MFP"/>
</dbReference>
<dbReference type="Gene3D" id="2.40.50.100">
    <property type="match status" value="1"/>
</dbReference>
<proteinExistence type="inferred from homology"/>
<evidence type="ECO:0000313" key="6">
    <source>
        <dbReference type="Proteomes" id="UP001595621"/>
    </source>
</evidence>
<dbReference type="Pfam" id="PF25973">
    <property type="entry name" value="BSH_CzcB"/>
    <property type="match status" value="1"/>
</dbReference>
<comment type="similarity">
    <text evidence="1">Belongs to the membrane fusion protein (MFP) (TC 8.A.1) family.</text>
</comment>
<feature type="domain" description="CzcB-like barrel-sandwich hybrid" evidence="4">
    <location>
        <begin position="57"/>
        <end position="181"/>
    </location>
</feature>
<dbReference type="InterPro" id="IPR058648">
    <property type="entry name" value="HH_CzcB-like"/>
</dbReference>
<dbReference type="RefSeq" id="WP_248934068.1">
    <property type="nucleotide sequence ID" value="NZ_JAKILF010000001.1"/>
</dbReference>
<organism evidence="5 6">
    <name type="scientific">Shewanella submarina</name>
    <dbReference type="NCBI Taxonomy" id="2016376"/>
    <lineage>
        <taxon>Bacteria</taxon>
        <taxon>Pseudomonadati</taxon>
        <taxon>Pseudomonadota</taxon>
        <taxon>Gammaproteobacteria</taxon>
        <taxon>Alteromonadales</taxon>
        <taxon>Shewanellaceae</taxon>
        <taxon>Shewanella</taxon>
    </lineage>
</organism>
<protein>
    <submittedName>
        <fullName evidence="5">Efflux RND transporter periplasmic adaptor subunit</fullName>
    </submittedName>
</protein>
<evidence type="ECO:0000256" key="1">
    <source>
        <dbReference type="ARBA" id="ARBA00009477"/>
    </source>
</evidence>
<dbReference type="Gene3D" id="1.10.287.470">
    <property type="entry name" value="Helix hairpin bin"/>
    <property type="match status" value="1"/>
</dbReference>
<dbReference type="PANTHER" id="PTHR30469:SF20">
    <property type="entry name" value="EFFLUX RND TRANSPORTER PERIPLASMIC ADAPTOR SUBUNIT"/>
    <property type="match status" value="1"/>
</dbReference>
<gene>
    <name evidence="5" type="ORF">ACFOE0_18430</name>
</gene>
<evidence type="ECO:0000259" key="3">
    <source>
        <dbReference type="Pfam" id="PF25967"/>
    </source>
</evidence>
<name>A0ABV7GIT8_9GAMM</name>
<reference evidence="6" key="1">
    <citation type="journal article" date="2019" name="Int. J. Syst. Evol. Microbiol.">
        <title>The Global Catalogue of Microorganisms (GCM) 10K type strain sequencing project: providing services to taxonomists for standard genome sequencing and annotation.</title>
        <authorList>
            <consortium name="The Broad Institute Genomics Platform"/>
            <consortium name="The Broad Institute Genome Sequencing Center for Infectious Disease"/>
            <person name="Wu L."/>
            <person name="Ma J."/>
        </authorList>
    </citation>
    <scope>NUCLEOTIDE SEQUENCE [LARGE SCALE GENOMIC DNA]</scope>
    <source>
        <strain evidence="6">KCTC 52277</strain>
    </source>
</reference>
<evidence type="ECO:0000313" key="5">
    <source>
        <dbReference type="EMBL" id="MFC3140139.1"/>
    </source>
</evidence>
<evidence type="ECO:0000259" key="4">
    <source>
        <dbReference type="Pfam" id="PF25973"/>
    </source>
</evidence>
<dbReference type="EMBL" id="JBHRTD010000018">
    <property type="protein sequence ID" value="MFC3140139.1"/>
    <property type="molecule type" value="Genomic_DNA"/>
</dbReference>
<evidence type="ECO:0000259" key="2">
    <source>
        <dbReference type="Pfam" id="PF25893"/>
    </source>
</evidence>
<dbReference type="InterPro" id="IPR058627">
    <property type="entry name" value="MdtA-like_C"/>
</dbReference>
<dbReference type="Pfam" id="PF25967">
    <property type="entry name" value="RND-MFP_C"/>
    <property type="match status" value="1"/>
</dbReference>
<dbReference type="Gene3D" id="2.40.30.170">
    <property type="match status" value="1"/>
</dbReference>
<accession>A0ABV7GIT8</accession>
<sequence>MQRLLLICIPALVTGCGDKQVDIPPPDSRPAKLMTVTVSGEAQTRTFPAVVAADDSAVLTFRVPGQLQQLAVRAGAAVETGQVLAALDPQELKLELAQAQANYELAKVQYERMSGLRKDFVVSEQDFEEAESALNEAIANRDLAKANLGYATLHAPYRGTISLRHKENYEYVQANEPVMNIQTNDIVNVTFQFPERLLSQLDQEEEKEENVAMVVFDTYPDQQFQASLKQKDTEADPKTGSYKITLTLKRPENINVLPGMSTTVIVPINQSVSSSIPDSALLSEQDGSHYVWKLDADNRVQKTKVAVEQGQLLEGLSDGDIIVMTGVDSLKPGDKVTPWVKERGL</sequence>
<comment type="caution">
    <text evidence="5">The sequence shown here is derived from an EMBL/GenBank/DDBJ whole genome shotgun (WGS) entry which is preliminary data.</text>
</comment>
<keyword evidence="6" id="KW-1185">Reference proteome</keyword>
<dbReference type="SUPFAM" id="SSF111369">
    <property type="entry name" value="HlyD-like secretion proteins"/>
    <property type="match status" value="1"/>
</dbReference>
<dbReference type="Pfam" id="PF25893">
    <property type="entry name" value="HH_CzcB"/>
    <property type="match status" value="1"/>
</dbReference>
<feature type="domain" description="Multidrug resistance protein MdtA-like C-terminal permuted SH3" evidence="3">
    <location>
        <begin position="276"/>
        <end position="328"/>
    </location>
</feature>